<dbReference type="EMBL" id="NIOF01000005">
    <property type="protein sequence ID" value="OWQ90249.1"/>
    <property type="molecule type" value="Genomic_DNA"/>
</dbReference>
<evidence type="ECO:0000256" key="1">
    <source>
        <dbReference type="ARBA" id="ARBA00006738"/>
    </source>
</evidence>
<name>A0A246JCB4_9BURK</name>
<gene>
    <name evidence="3" type="ORF">CDN99_12800</name>
</gene>
<dbReference type="OrthoDB" id="9794876at2"/>
<comment type="caution">
    <text evidence="3">The sequence shown here is derived from an EMBL/GenBank/DDBJ whole genome shotgun (WGS) entry which is preliminary data.</text>
</comment>
<dbReference type="InterPro" id="IPR011856">
    <property type="entry name" value="tRNA_endonuc-like_dom_sf"/>
</dbReference>
<dbReference type="Pfam" id="PF02021">
    <property type="entry name" value="UPF0102"/>
    <property type="match status" value="1"/>
</dbReference>
<sequence length="140" mass="15681">MFKKLSTETTGTTKARGDAAEQRALDYLKRQGLRLVARNYRVARGPHARGGEVDLIMRDRDRDGTLLFIEVRARDSDAHGGAAASVTLAKRRRVIFAAGCYVRTLMEVPTCRFDVIAIDGDRIEWLKGAFDVPEDEGRWA</sequence>
<dbReference type="AlphaFoldDB" id="A0A246JCB4"/>
<protein>
    <recommendedName>
        <fullName evidence="2">UPF0102 protein CDN99_12800</fullName>
    </recommendedName>
</protein>
<evidence type="ECO:0000313" key="3">
    <source>
        <dbReference type="EMBL" id="OWQ90249.1"/>
    </source>
</evidence>
<reference evidence="3 4" key="1">
    <citation type="journal article" date="2008" name="Int. J. Syst. Evol. Microbiol.">
        <title>Description of Roseateles aquatilis sp. nov. and Roseateles terrae sp. nov., in the class Betaproteobacteria, and emended description of the genus Roseateles.</title>
        <authorList>
            <person name="Gomila M."/>
            <person name="Bowien B."/>
            <person name="Falsen E."/>
            <person name="Moore E.R."/>
            <person name="Lalucat J."/>
        </authorList>
    </citation>
    <scope>NUCLEOTIDE SEQUENCE [LARGE SCALE GENOMIC DNA]</scope>
    <source>
        <strain evidence="3 4">CCUG 48205</strain>
    </source>
</reference>
<dbReference type="Gene3D" id="3.40.1350.10">
    <property type="match status" value="1"/>
</dbReference>
<proteinExistence type="inferred from homology"/>
<keyword evidence="4" id="KW-1185">Reference proteome</keyword>
<dbReference type="PANTHER" id="PTHR34039:SF1">
    <property type="entry name" value="UPF0102 PROTEIN YRAN"/>
    <property type="match status" value="1"/>
</dbReference>
<evidence type="ECO:0000313" key="4">
    <source>
        <dbReference type="Proteomes" id="UP000197468"/>
    </source>
</evidence>
<dbReference type="PANTHER" id="PTHR34039">
    <property type="entry name" value="UPF0102 PROTEIN YRAN"/>
    <property type="match status" value="1"/>
</dbReference>
<dbReference type="NCBIfam" id="TIGR00252">
    <property type="entry name" value="YraN family protein"/>
    <property type="match status" value="1"/>
</dbReference>
<evidence type="ECO:0000256" key="2">
    <source>
        <dbReference type="HAMAP-Rule" id="MF_00048"/>
    </source>
</evidence>
<dbReference type="Proteomes" id="UP000197468">
    <property type="component" value="Unassembled WGS sequence"/>
</dbReference>
<dbReference type="NCBIfam" id="NF009150">
    <property type="entry name" value="PRK12497.1-3"/>
    <property type="match status" value="1"/>
</dbReference>
<dbReference type="HAMAP" id="MF_00048">
    <property type="entry name" value="UPF0102"/>
    <property type="match status" value="1"/>
</dbReference>
<dbReference type="InterPro" id="IPR011335">
    <property type="entry name" value="Restrct_endonuc-II-like"/>
</dbReference>
<accession>A0A246JCB4</accession>
<dbReference type="GO" id="GO:0003676">
    <property type="term" value="F:nucleic acid binding"/>
    <property type="evidence" value="ECO:0007669"/>
    <property type="project" value="InterPro"/>
</dbReference>
<dbReference type="SUPFAM" id="SSF52980">
    <property type="entry name" value="Restriction endonuclease-like"/>
    <property type="match status" value="1"/>
</dbReference>
<dbReference type="InterPro" id="IPR003509">
    <property type="entry name" value="UPF0102_YraN-like"/>
</dbReference>
<organism evidence="3 4">
    <name type="scientific">Roseateles aquatilis</name>
    <dbReference type="NCBI Taxonomy" id="431061"/>
    <lineage>
        <taxon>Bacteria</taxon>
        <taxon>Pseudomonadati</taxon>
        <taxon>Pseudomonadota</taxon>
        <taxon>Betaproteobacteria</taxon>
        <taxon>Burkholderiales</taxon>
        <taxon>Sphaerotilaceae</taxon>
        <taxon>Roseateles</taxon>
    </lineage>
</organism>
<comment type="similarity">
    <text evidence="1 2">Belongs to the UPF0102 family.</text>
</comment>
<dbReference type="RefSeq" id="WP_088385269.1">
    <property type="nucleotide sequence ID" value="NZ_NIOF01000005.1"/>
</dbReference>